<dbReference type="InterPro" id="IPR054491">
    <property type="entry name" value="MGH1-like_GH"/>
</dbReference>
<dbReference type="RefSeq" id="WP_063282304.1">
    <property type="nucleotide sequence ID" value="NZ_LIYF01000037.1"/>
</dbReference>
<name>A0A166IVX0_LACLC</name>
<gene>
    <name evidence="4" type="ORF">AB996_2109</name>
</gene>
<evidence type="ECO:0000313" key="5">
    <source>
        <dbReference type="Proteomes" id="UP000076519"/>
    </source>
</evidence>
<dbReference type="Gene3D" id="3.30.1390.40">
    <property type="entry name" value="Ribosomal protein L30p/L7e"/>
    <property type="match status" value="1"/>
</dbReference>
<dbReference type="GO" id="GO:0016853">
    <property type="term" value="F:isomerase activity"/>
    <property type="evidence" value="ECO:0007669"/>
    <property type="project" value="UniProtKB-KW"/>
</dbReference>
<dbReference type="InterPro" id="IPR012341">
    <property type="entry name" value="6hp_glycosidase-like_sf"/>
</dbReference>
<dbReference type="SUPFAM" id="SSF48208">
    <property type="entry name" value="Six-hairpin glycosidases"/>
    <property type="match status" value="1"/>
</dbReference>
<dbReference type="NCBIfam" id="NF007525">
    <property type="entry name" value="PRK10137.1"/>
    <property type="match status" value="1"/>
</dbReference>
<dbReference type="Pfam" id="PF22422">
    <property type="entry name" value="MGH1-like_GH"/>
    <property type="match status" value="1"/>
</dbReference>
<evidence type="ECO:0000313" key="4">
    <source>
        <dbReference type="EMBL" id="KZK05125.1"/>
    </source>
</evidence>
<dbReference type="Proteomes" id="UP000076519">
    <property type="component" value="Unassembled WGS sequence"/>
</dbReference>
<evidence type="ECO:0000259" key="3">
    <source>
        <dbReference type="Pfam" id="PF22422"/>
    </source>
</evidence>
<protein>
    <submittedName>
        <fullName evidence="4">Putative isomerase</fullName>
    </submittedName>
</protein>
<dbReference type="Gene3D" id="1.50.10.10">
    <property type="match status" value="1"/>
</dbReference>
<comment type="caution">
    <text evidence="4">The sequence shown here is derived from an EMBL/GenBank/DDBJ whole genome shotgun (WGS) entry which is preliminary data.</text>
</comment>
<dbReference type="InterPro" id="IPR008928">
    <property type="entry name" value="6-hairpin_glycosidase_sf"/>
</dbReference>
<dbReference type="Gene3D" id="2.70.98.50">
    <property type="entry name" value="putative glycoside hydrolase family protein from bacillus halodurans"/>
    <property type="match status" value="1"/>
</dbReference>
<sequence>MERSLKKKVVYTLLGLTILSCGTMTSKAHASTEKSKVDEFSNLLDLSATPTERTHGVYDTNYFNNFSDLGSWHGYYQPDKNNKELLGGFAGPLIIAEEYPINLSASLNKLTLKNKETGEVYDLSQSNKLDLDYFPGRLEQKYVLEDLTLRLSLIFVSNRTALIQTRITNTGEKPITLEASWTGSVFDKVIDGSDIISTGAHLKSEGNEIQVQFKKVREQWSYFSTESTRYTIHHADKVSTKIDGGKYVATAKDITLAVGKTYETKTTESYTFTEKELETEKNKFDDYTKNASDYFKKNKKRWQGYLDKTFSHKNVKKYPEYQNAIVKSIETLNTNWRSAAGAFKHDGIIPSMSYKWFIGMWAWDSWKADVAVAEYNPELAKNNMRALFDYQITPKDSVRPQDAGAIIDAVFYNQNEERGGEGGNWNERNSKPPLAAWAVWQIFKETKDKDFLKEMYPKLVAYHNWWYSNRDHDKNGIAEYGSMVSEAQYQTDENGKIVKDTNGNNMLDEEAVIEAAAWESGMDNATRFDKEGAGKGDIGVQVFENKKEGKTIGYSINQESVDLNSYLYAEKGFLSSMASELGKKKESKEYKKEAKKVQEYIQSKMYDEKSGFFYDLQISENGLKTKLLVNRGKGTEGWMPLWAKVASKAQGKSVKKTMMNADMFNTYLPFPTASKDNQKFSATQYWRGPVWLDQALYGVEALHNYGYNKEAKAMTEKLFLHAEGLMGEGSIYENYDPLTGKGLSTKNFSWSASAYYLLYKNSLLGNSSTAQSAFDIQ</sequence>
<evidence type="ECO:0000259" key="2">
    <source>
        <dbReference type="Pfam" id="PF21152"/>
    </source>
</evidence>
<keyword evidence="1" id="KW-0732">Signal</keyword>
<dbReference type="InterPro" id="IPR001661">
    <property type="entry name" value="Glyco_hydro_37"/>
</dbReference>
<feature type="signal peptide" evidence="1">
    <location>
        <begin position="1"/>
        <end position="30"/>
    </location>
</feature>
<organism evidence="4 5">
    <name type="scientific">Lactococcus lactis subsp. cremoris</name>
    <name type="common">Streptococcus cremoris</name>
    <dbReference type="NCBI Taxonomy" id="1359"/>
    <lineage>
        <taxon>Bacteria</taxon>
        <taxon>Bacillati</taxon>
        <taxon>Bacillota</taxon>
        <taxon>Bacilli</taxon>
        <taxon>Lactobacillales</taxon>
        <taxon>Streptococcaceae</taxon>
        <taxon>Lactococcus</taxon>
    </lineage>
</organism>
<proteinExistence type="predicted"/>
<dbReference type="PANTHER" id="PTHR23403">
    <property type="entry name" value="TREHALASE"/>
    <property type="match status" value="1"/>
</dbReference>
<dbReference type="InterPro" id="IPR048450">
    <property type="entry name" value="YgjK_N"/>
</dbReference>
<dbReference type="PATRIC" id="fig|1359.32.peg.706"/>
<evidence type="ECO:0000256" key="1">
    <source>
        <dbReference type="SAM" id="SignalP"/>
    </source>
</evidence>
<reference evidence="4 5" key="1">
    <citation type="submission" date="2015-08" db="EMBL/GenBank/DDBJ databases">
        <title>Draft Genome Sequences of 11 Lactococcus lactis subspecies cremoris strains.</title>
        <authorList>
            <person name="Wels M."/>
            <person name="Backus L."/>
            <person name="Boekhorst J."/>
            <person name="Dijkstra A."/>
            <person name="Beerthuizen M."/>
            <person name="Siezen R."/>
            <person name="Bachmann H."/>
            <person name="Van Hijum S."/>
        </authorList>
    </citation>
    <scope>NUCLEOTIDE SEQUENCE [LARGE SCALE GENOMIC DNA]</scope>
    <source>
        <strain evidence="4 5">KW10</strain>
    </source>
</reference>
<feature type="domain" description="Mannosylglycerate hydrolase MGH1-like glycoside hydrolase" evidence="3">
    <location>
        <begin position="360"/>
        <end position="751"/>
    </location>
</feature>
<dbReference type="GO" id="GO:0005993">
    <property type="term" value="P:trehalose catabolic process"/>
    <property type="evidence" value="ECO:0007669"/>
    <property type="project" value="TreeGrafter"/>
</dbReference>
<dbReference type="PANTHER" id="PTHR23403:SF1">
    <property type="entry name" value="TREHALASE"/>
    <property type="match status" value="1"/>
</dbReference>
<dbReference type="Pfam" id="PF21152">
    <property type="entry name" value="YgjK_N"/>
    <property type="match status" value="1"/>
</dbReference>
<dbReference type="EMBL" id="LIYF01000037">
    <property type="protein sequence ID" value="KZK05125.1"/>
    <property type="molecule type" value="Genomic_DNA"/>
</dbReference>
<keyword evidence="4" id="KW-0413">Isomerase</keyword>
<dbReference type="PROSITE" id="PS51257">
    <property type="entry name" value="PROKAR_LIPOPROTEIN"/>
    <property type="match status" value="1"/>
</dbReference>
<dbReference type="AlphaFoldDB" id="A0A166IVX0"/>
<feature type="chain" id="PRO_5007875518" evidence="1">
    <location>
        <begin position="31"/>
        <end position="777"/>
    </location>
</feature>
<feature type="domain" description="Glucosidase YgjK N-terminal" evidence="2">
    <location>
        <begin position="55"/>
        <end position="303"/>
    </location>
</feature>
<dbReference type="GO" id="GO:0004555">
    <property type="term" value="F:alpha,alpha-trehalase activity"/>
    <property type="evidence" value="ECO:0007669"/>
    <property type="project" value="InterPro"/>
</dbReference>
<accession>A0A166IVX0</accession>